<dbReference type="SMART" id="SM01117">
    <property type="entry name" value="Cyt-b5"/>
    <property type="match status" value="1"/>
</dbReference>
<evidence type="ECO:0000313" key="7">
    <source>
        <dbReference type="EMBL" id="KAH0575164.1"/>
    </source>
</evidence>
<dbReference type="EMBL" id="AUWU02000025">
    <property type="protein sequence ID" value="KAH0569342.1"/>
    <property type="molecule type" value="Genomic_DNA"/>
</dbReference>
<dbReference type="InterPro" id="IPR051872">
    <property type="entry name" value="Cytochrome_b5/Flavoprotein_Rdt"/>
</dbReference>
<dbReference type="EMBL" id="KI546165">
    <property type="protein sequence ID" value="EST42302.1"/>
    <property type="molecule type" value="Genomic_DNA"/>
</dbReference>
<dbReference type="Gene3D" id="3.10.120.10">
    <property type="entry name" value="Cytochrome b5-like heme/steroid binding domain"/>
    <property type="match status" value="1"/>
</dbReference>
<accession>V6LCX2</accession>
<reference evidence="5 6" key="1">
    <citation type="journal article" date="2014" name="PLoS Genet.">
        <title>The Genome of Spironucleus salmonicida Highlights a Fish Pathogen Adapted to Fluctuating Environments.</title>
        <authorList>
            <person name="Xu F."/>
            <person name="Jerlstrom-Hultqvist J."/>
            <person name="Einarsson E."/>
            <person name="Astvaldsson A."/>
            <person name="Svard S.G."/>
            <person name="Andersson J.O."/>
        </authorList>
    </citation>
    <scope>NUCLEOTIDE SEQUENCE</scope>
    <source>
        <strain evidence="6">ATCC 50377</strain>
    </source>
</reference>
<keyword evidence="3" id="KW-0408">Iron</keyword>
<dbReference type="PANTHER" id="PTHR46237">
    <property type="entry name" value="CYTOCHROME B5 REDUCTASE 4 FAMILY MEMBER"/>
    <property type="match status" value="1"/>
</dbReference>
<keyword evidence="2" id="KW-0479">Metal-binding</keyword>
<dbReference type="VEuPathDB" id="GiardiaDB:SS50377_22795"/>
<gene>
    <name evidence="5" type="ORF">SS50377_18171</name>
    <name evidence="7" type="ORF">SS50377_22791</name>
    <name evidence="8" type="ORF">SS50377_22795</name>
    <name evidence="6" type="ORF">SS50377_28787</name>
</gene>
<dbReference type="OrthoDB" id="260519at2759"/>
<dbReference type="SUPFAM" id="SSF55856">
    <property type="entry name" value="Cytochrome b5-like heme/steroid binding domain"/>
    <property type="match status" value="1"/>
</dbReference>
<dbReference type="InterPro" id="IPR018506">
    <property type="entry name" value="Cyt_B5_heme-BS"/>
</dbReference>
<dbReference type="GO" id="GO:0046872">
    <property type="term" value="F:metal ion binding"/>
    <property type="evidence" value="ECO:0007669"/>
    <property type="project" value="UniProtKB-KW"/>
</dbReference>
<keyword evidence="9" id="KW-1185">Reference proteome</keyword>
<dbReference type="PANTHER" id="PTHR46237:SF1">
    <property type="entry name" value="CYTOCHROME B5 REDUCTASE 4"/>
    <property type="match status" value="1"/>
</dbReference>
<protein>
    <submittedName>
        <fullName evidence="6">Ferrihemoglobin reductase</fullName>
    </submittedName>
</protein>
<dbReference type="InterPro" id="IPR001199">
    <property type="entry name" value="Cyt_B5-like_heme/steroid-bd"/>
</dbReference>
<dbReference type="VEuPathDB" id="GiardiaDB:SS50377_28787"/>
<dbReference type="AlphaFoldDB" id="V6LCX2"/>
<feature type="domain" description="Cytochrome b5 heme-binding" evidence="4">
    <location>
        <begin position="31"/>
        <end position="99"/>
    </location>
</feature>
<evidence type="ECO:0000313" key="5">
    <source>
        <dbReference type="EMBL" id="EST42302.1"/>
    </source>
</evidence>
<evidence type="ECO:0000256" key="1">
    <source>
        <dbReference type="ARBA" id="ARBA00022617"/>
    </source>
</evidence>
<evidence type="ECO:0000313" key="6">
    <source>
        <dbReference type="EMBL" id="KAH0569342.1"/>
    </source>
</evidence>
<reference evidence="6" key="2">
    <citation type="submission" date="2020-12" db="EMBL/GenBank/DDBJ databases">
        <title>New Spironucleus salmonicida genome in near-complete chromosomes.</title>
        <authorList>
            <person name="Xu F."/>
            <person name="Kurt Z."/>
            <person name="Jimenez-Gonzalez A."/>
            <person name="Astvaldsson A."/>
            <person name="Andersson J.O."/>
            <person name="Svard S.G."/>
        </authorList>
    </citation>
    <scope>NUCLEOTIDE SEQUENCE</scope>
    <source>
        <strain evidence="6">ATCC 50377</strain>
    </source>
</reference>
<dbReference type="GO" id="GO:0020037">
    <property type="term" value="F:heme binding"/>
    <property type="evidence" value="ECO:0007669"/>
    <property type="project" value="InterPro"/>
</dbReference>
<evidence type="ECO:0000256" key="2">
    <source>
        <dbReference type="ARBA" id="ARBA00022723"/>
    </source>
</evidence>
<dbReference type="InterPro" id="IPR036400">
    <property type="entry name" value="Cyt_B5-like_heme/steroid_sf"/>
</dbReference>
<evidence type="ECO:0000313" key="8">
    <source>
        <dbReference type="EMBL" id="KAH0575168.1"/>
    </source>
</evidence>
<dbReference type="GO" id="GO:0004128">
    <property type="term" value="F:cytochrome-b5 reductase activity, acting on NAD(P)H"/>
    <property type="evidence" value="ECO:0007669"/>
    <property type="project" value="TreeGrafter"/>
</dbReference>
<sequence>MESRRISGHLFMGVQQKLPEPDMAVVNATFYTAADVLARRDQHWVSYRGMVYDLSLYVAYHPGGDCFDWGYDITAATTAAHAFVHAEMFIRRLAVGVLQGPPQTPPKRPF</sequence>
<evidence type="ECO:0000256" key="3">
    <source>
        <dbReference type="ARBA" id="ARBA00023004"/>
    </source>
</evidence>
<evidence type="ECO:0000313" key="9">
    <source>
        <dbReference type="Proteomes" id="UP000018208"/>
    </source>
</evidence>
<keyword evidence="1" id="KW-0349">Heme</keyword>
<organism evidence="5">
    <name type="scientific">Spironucleus salmonicida</name>
    <dbReference type="NCBI Taxonomy" id="348837"/>
    <lineage>
        <taxon>Eukaryota</taxon>
        <taxon>Metamonada</taxon>
        <taxon>Diplomonadida</taxon>
        <taxon>Hexamitidae</taxon>
        <taxon>Hexamitinae</taxon>
        <taxon>Spironucleus</taxon>
    </lineage>
</organism>
<dbReference type="Proteomes" id="UP000018208">
    <property type="component" value="Unassembled WGS sequence"/>
</dbReference>
<dbReference type="EMBL" id="AUWU02000003">
    <property type="protein sequence ID" value="KAH0575168.1"/>
    <property type="molecule type" value="Genomic_DNA"/>
</dbReference>
<name>V6LCX2_9EUKA</name>
<dbReference type="PROSITE" id="PS00191">
    <property type="entry name" value="CYTOCHROME_B5_1"/>
    <property type="match status" value="1"/>
</dbReference>
<proteinExistence type="predicted"/>
<dbReference type="GO" id="GO:0005737">
    <property type="term" value="C:cytoplasm"/>
    <property type="evidence" value="ECO:0007669"/>
    <property type="project" value="TreeGrafter"/>
</dbReference>
<dbReference type="Pfam" id="PF00173">
    <property type="entry name" value="Cyt-b5"/>
    <property type="match status" value="1"/>
</dbReference>
<evidence type="ECO:0000259" key="4">
    <source>
        <dbReference type="SMART" id="SM01117"/>
    </source>
</evidence>
<dbReference type="EMBL" id="AUWU02000003">
    <property type="protein sequence ID" value="KAH0575164.1"/>
    <property type="molecule type" value="Genomic_DNA"/>
</dbReference>
<dbReference type="VEuPathDB" id="GiardiaDB:SS50377_22791"/>